<dbReference type="PANTHER" id="PTHR12824">
    <property type="entry name" value="GROUP XII SECRETORY PHOSPHOLIPASE A2 FAMILY MEMBER"/>
    <property type="match status" value="1"/>
</dbReference>
<dbReference type="GO" id="GO:0006644">
    <property type="term" value="P:phospholipid metabolic process"/>
    <property type="evidence" value="ECO:0007669"/>
    <property type="project" value="InterPro"/>
</dbReference>
<dbReference type="GO" id="GO:0050482">
    <property type="term" value="P:arachidonate secretion"/>
    <property type="evidence" value="ECO:0007669"/>
    <property type="project" value="InterPro"/>
</dbReference>
<dbReference type="GO" id="GO:0004623">
    <property type="term" value="F:phospholipase A2 activity"/>
    <property type="evidence" value="ECO:0007669"/>
    <property type="project" value="InterPro"/>
</dbReference>
<dbReference type="AlphaFoldDB" id="A0A3S3QB23"/>
<dbReference type="EMBL" id="NCKU01004062">
    <property type="protein sequence ID" value="RWS06502.1"/>
    <property type="molecule type" value="Genomic_DNA"/>
</dbReference>
<dbReference type="PANTHER" id="PTHR12824:SF8">
    <property type="entry name" value="GXIVSPLA2, ISOFORM A"/>
    <property type="match status" value="1"/>
</dbReference>
<evidence type="ECO:0000313" key="4">
    <source>
        <dbReference type="EMBL" id="RWS09994.1"/>
    </source>
</evidence>
<dbReference type="Proteomes" id="UP000285301">
    <property type="component" value="Unassembled WGS sequence"/>
</dbReference>
<dbReference type="Pfam" id="PF06951">
    <property type="entry name" value="PLA2G12"/>
    <property type="match status" value="1"/>
</dbReference>
<evidence type="ECO:0000313" key="5">
    <source>
        <dbReference type="Proteomes" id="UP000285301"/>
    </source>
</evidence>
<dbReference type="Gene3D" id="1.20.90.10">
    <property type="entry name" value="Phospholipase A2 domain"/>
    <property type="match status" value="1"/>
</dbReference>
<organism evidence="3 5">
    <name type="scientific">Dinothrombium tinctorium</name>
    <dbReference type="NCBI Taxonomy" id="1965070"/>
    <lineage>
        <taxon>Eukaryota</taxon>
        <taxon>Metazoa</taxon>
        <taxon>Ecdysozoa</taxon>
        <taxon>Arthropoda</taxon>
        <taxon>Chelicerata</taxon>
        <taxon>Arachnida</taxon>
        <taxon>Acari</taxon>
        <taxon>Acariformes</taxon>
        <taxon>Trombidiformes</taxon>
        <taxon>Prostigmata</taxon>
        <taxon>Anystina</taxon>
        <taxon>Parasitengona</taxon>
        <taxon>Trombidioidea</taxon>
        <taxon>Trombidiidae</taxon>
        <taxon>Dinothrombium</taxon>
    </lineage>
</organism>
<dbReference type="EMBL" id="NCKU01002258">
    <property type="protein sequence ID" value="RWS09994.1"/>
    <property type="molecule type" value="Genomic_DNA"/>
</dbReference>
<dbReference type="STRING" id="1965070.A0A3S3QB23"/>
<dbReference type="GO" id="GO:0005576">
    <property type="term" value="C:extracellular region"/>
    <property type="evidence" value="ECO:0007669"/>
    <property type="project" value="InterPro"/>
</dbReference>
<evidence type="ECO:0000313" key="3">
    <source>
        <dbReference type="EMBL" id="RWS06548.1"/>
    </source>
</evidence>
<comment type="caution">
    <text evidence="3">The sequence shown here is derived from an EMBL/GenBank/DDBJ whole genome shotgun (WGS) entry which is preliminary data.</text>
</comment>
<evidence type="ECO:0000313" key="2">
    <source>
        <dbReference type="EMBL" id="RWS06502.1"/>
    </source>
</evidence>
<evidence type="ECO:0000256" key="1">
    <source>
        <dbReference type="SAM" id="MobiDB-lite"/>
    </source>
</evidence>
<accession>A0A3S3QB23</accession>
<dbReference type="OrthoDB" id="3935740at2759"/>
<proteinExistence type="predicted"/>
<keyword evidence="5" id="KW-1185">Reference proteome</keyword>
<sequence length="109" mass="12302">MQNLRKFTLGTRQSKPNTTRAQPNGCGTEMLAPLLDLIFDKKHIKCCNAHDLCYSNCTMEKHVCDSKMKECFSRIRGDIAAEFAYAVLRGTRIACAAYLNSQNEFCNCI</sequence>
<dbReference type="GO" id="GO:0016042">
    <property type="term" value="P:lipid catabolic process"/>
    <property type="evidence" value="ECO:0007669"/>
    <property type="project" value="InterPro"/>
</dbReference>
<reference evidence="3" key="2">
    <citation type="submission" date="2018-11" db="EMBL/GenBank/DDBJ databases">
        <title>Trombidioid mite genomics.</title>
        <authorList>
            <person name="Dong X."/>
        </authorList>
    </citation>
    <scope>NUCLEOTIDE SEQUENCE</scope>
    <source>
        <strain evidence="3">UoL-WK</strain>
    </source>
</reference>
<gene>
    <name evidence="4" type="ORF">B4U79_18096</name>
    <name evidence="3" type="ORF">B4U79_18253</name>
    <name evidence="2" type="ORF">B4U79_18254</name>
</gene>
<dbReference type="EMBL" id="NCKU01004027">
    <property type="protein sequence ID" value="RWS06548.1"/>
    <property type="molecule type" value="Genomic_DNA"/>
</dbReference>
<reference evidence="3 5" key="1">
    <citation type="journal article" date="2018" name="Gigascience">
        <title>Genomes of trombidid mites reveal novel predicted allergens and laterally-transferred genes associated with secondary metabolism.</title>
        <authorList>
            <person name="Dong X."/>
            <person name="Chaisiri K."/>
            <person name="Xia D."/>
            <person name="Armstrong S.D."/>
            <person name="Fang Y."/>
            <person name="Donnelly M.J."/>
            <person name="Kadowaki T."/>
            <person name="McGarry J.W."/>
            <person name="Darby A.C."/>
            <person name="Makepeace B.L."/>
        </authorList>
    </citation>
    <scope>NUCLEOTIDE SEQUENCE [LARGE SCALE GENOMIC DNA]</scope>
    <source>
        <strain evidence="3">UoL-WK</strain>
    </source>
</reference>
<dbReference type="SUPFAM" id="SSF48619">
    <property type="entry name" value="Phospholipase A2, PLA2"/>
    <property type="match status" value="1"/>
</dbReference>
<feature type="compositionally biased region" description="Polar residues" evidence="1">
    <location>
        <begin position="1"/>
        <end position="22"/>
    </location>
</feature>
<dbReference type="InterPro" id="IPR010711">
    <property type="entry name" value="PLA2G12"/>
</dbReference>
<dbReference type="InterPro" id="IPR036444">
    <property type="entry name" value="PLipase_A2_dom_sf"/>
</dbReference>
<feature type="region of interest" description="Disordered" evidence="1">
    <location>
        <begin position="1"/>
        <end position="23"/>
    </location>
</feature>
<protein>
    <submittedName>
        <fullName evidence="3">Group XIIA secretory phospholipase A2-like isoform X2</fullName>
    </submittedName>
</protein>
<dbReference type="GO" id="GO:0005509">
    <property type="term" value="F:calcium ion binding"/>
    <property type="evidence" value="ECO:0007669"/>
    <property type="project" value="InterPro"/>
</dbReference>
<name>A0A3S3QB23_9ACAR</name>